<gene>
    <name evidence="1" type="ORF">JF888_06955</name>
</gene>
<organism evidence="1 2">
    <name type="scientific">Candidatus Dormiibacter inghamiae</name>
    <dbReference type="NCBI Taxonomy" id="3127013"/>
    <lineage>
        <taxon>Bacteria</taxon>
        <taxon>Bacillati</taxon>
        <taxon>Candidatus Dormiibacterota</taxon>
        <taxon>Candidatus Dormibacteria</taxon>
        <taxon>Candidatus Dormibacterales</taxon>
        <taxon>Candidatus Dormibacteraceae</taxon>
        <taxon>Candidatus Dormiibacter</taxon>
    </lineage>
</organism>
<proteinExistence type="predicted"/>
<reference evidence="1 2" key="1">
    <citation type="submission" date="2020-10" db="EMBL/GenBank/DDBJ databases">
        <title>Ca. Dormibacterota MAGs.</title>
        <authorList>
            <person name="Montgomery K."/>
        </authorList>
    </citation>
    <scope>NUCLEOTIDE SEQUENCE [LARGE SCALE GENOMIC DNA]</scope>
    <source>
        <strain evidence="1">SC8811_S16_3</strain>
    </source>
</reference>
<evidence type="ECO:0000313" key="1">
    <source>
        <dbReference type="EMBL" id="MBJ7602915.1"/>
    </source>
</evidence>
<dbReference type="Proteomes" id="UP000620075">
    <property type="component" value="Unassembled WGS sequence"/>
</dbReference>
<accession>A0A934N6U3</accession>
<dbReference type="EMBL" id="JAEKNQ010000028">
    <property type="protein sequence ID" value="MBJ7602915.1"/>
    <property type="molecule type" value="Genomic_DNA"/>
</dbReference>
<name>A0A934N6U3_9BACT</name>
<dbReference type="AlphaFoldDB" id="A0A934N6U3"/>
<protein>
    <submittedName>
        <fullName evidence="1">Uncharacterized protein</fullName>
    </submittedName>
</protein>
<evidence type="ECO:0000313" key="2">
    <source>
        <dbReference type="Proteomes" id="UP000620075"/>
    </source>
</evidence>
<dbReference type="RefSeq" id="WP_338178048.1">
    <property type="nucleotide sequence ID" value="NZ_JAEKNQ010000028.1"/>
</dbReference>
<comment type="caution">
    <text evidence="1">The sequence shown here is derived from an EMBL/GenBank/DDBJ whole genome shotgun (WGS) entry which is preliminary data.</text>
</comment>
<sequence length="101" mass="12035">MREVLEPVLRHSSGEWPALSEWPAELPQWFLRQCVDDTQLRDCVLDRWSLRGWLYWLHPDRRKWRWAGAGAGTDELRIQLQPLERPYLRGALEWLLKVASA</sequence>